<dbReference type="AlphaFoldDB" id="A0A383D6H0"/>
<feature type="transmembrane region" description="Helical" evidence="1">
    <location>
        <begin position="181"/>
        <end position="203"/>
    </location>
</feature>
<keyword evidence="1" id="KW-0472">Membrane</keyword>
<accession>A0A383D6H0</accession>
<feature type="domain" description="DUF2231" evidence="2">
    <location>
        <begin position="48"/>
        <end position="211"/>
    </location>
</feature>
<feature type="transmembrane region" description="Helical" evidence="1">
    <location>
        <begin position="98"/>
        <end position="121"/>
    </location>
</feature>
<sequence length="227" mass="25375">IMILFPEFYSNSLNFIFKGASALFSIVIKSPISDISEKLGPNDLPYKIPIHPNLVHLTIGLFAIGIAFDIAGAFYPFEKRIFRFLAFPVTRVGFHDVGWYNVLAASFITFFTVATGFFEMLLAVPIPEVKSILGQTAISTMLWHAVGGVAILLVMISMTIWRGYQRFVFRKDFGRQVSWSYIFLGSVILVIMGLHGSLGAWLASDFGVHITADQLLVRGEDLNQIFQ</sequence>
<organism evidence="3">
    <name type="scientific">marine metagenome</name>
    <dbReference type="NCBI Taxonomy" id="408172"/>
    <lineage>
        <taxon>unclassified sequences</taxon>
        <taxon>metagenomes</taxon>
        <taxon>ecological metagenomes</taxon>
    </lineage>
</organism>
<protein>
    <recommendedName>
        <fullName evidence="2">DUF2231 domain-containing protein</fullName>
    </recommendedName>
</protein>
<dbReference type="EMBL" id="UINC01214572">
    <property type="protein sequence ID" value="SVE39865.1"/>
    <property type="molecule type" value="Genomic_DNA"/>
</dbReference>
<dbReference type="Pfam" id="PF09990">
    <property type="entry name" value="DUF2231"/>
    <property type="match status" value="1"/>
</dbReference>
<keyword evidence="1" id="KW-1133">Transmembrane helix</keyword>
<dbReference type="InterPro" id="IPR019251">
    <property type="entry name" value="DUF2231_TM"/>
</dbReference>
<proteinExistence type="predicted"/>
<feature type="transmembrane region" description="Helical" evidence="1">
    <location>
        <begin position="141"/>
        <end position="161"/>
    </location>
</feature>
<evidence type="ECO:0000313" key="3">
    <source>
        <dbReference type="EMBL" id="SVE39865.1"/>
    </source>
</evidence>
<keyword evidence="1" id="KW-0812">Transmembrane</keyword>
<gene>
    <name evidence="3" type="ORF">METZ01_LOCUS492719</name>
</gene>
<reference evidence="3" key="1">
    <citation type="submission" date="2018-05" db="EMBL/GenBank/DDBJ databases">
        <authorList>
            <person name="Lanie J.A."/>
            <person name="Ng W.-L."/>
            <person name="Kazmierczak K.M."/>
            <person name="Andrzejewski T.M."/>
            <person name="Davidsen T.M."/>
            <person name="Wayne K.J."/>
            <person name="Tettelin H."/>
            <person name="Glass J.I."/>
            <person name="Rusch D."/>
            <person name="Podicherti R."/>
            <person name="Tsui H.-C.T."/>
            <person name="Winkler M.E."/>
        </authorList>
    </citation>
    <scope>NUCLEOTIDE SEQUENCE</scope>
</reference>
<evidence type="ECO:0000256" key="1">
    <source>
        <dbReference type="SAM" id="Phobius"/>
    </source>
</evidence>
<name>A0A383D6H0_9ZZZZ</name>
<feature type="transmembrane region" description="Helical" evidence="1">
    <location>
        <begin position="54"/>
        <end position="77"/>
    </location>
</feature>
<evidence type="ECO:0000259" key="2">
    <source>
        <dbReference type="Pfam" id="PF09990"/>
    </source>
</evidence>
<feature type="non-terminal residue" evidence="3">
    <location>
        <position position="1"/>
    </location>
</feature>